<accession>A0ABR9EI18</accession>
<dbReference type="EMBL" id="AQGV01000015">
    <property type="protein sequence ID" value="MBE0370054.1"/>
    <property type="molecule type" value="Genomic_DNA"/>
</dbReference>
<reference evidence="1 2" key="1">
    <citation type="submission" date="2015-03" db="EMBL/GenBank/DDBJ databases">
        <title>Genome sequence of Pseudoalteromonas aurantia.</title>
        <authorList>
            <person name="Xie B.-B."/>
            <person name="Rong J.-C."/>
            <person name="Qin Q.-L."/>
            <person name="Zhang Y.-Z."/>
        </authorList>
    </citation>
    <scope>NUCLEOTIDE SEQUENCE [LARGE SCALE GENOMIC DNA]</scope>
    <source>
        <strain evidence="1 2">208</strain>
    </source>
</reference>
<evidence type="ECO:0000313" key="1">
    <source>
        <dbReference type="EMBL" id="MBE0370054.1"/>
    </source>
</evidence>
<dbReference type="Proteomes" id="UP000615755">
    <property type="component" value="Unassembled WGS sequence"/>
</dbReference>
<comment type="caution">
    <text evidence="1">The sequence shown here is derived from an EMBL/GenBank/DDBJ whole genome shotgun (WGS) entry which is preliminary data.</text>
</comment>
<dbReference type="SUPFAM" id="SSF88697">
    <property type="entry name" value="PUA domain-like"/>
    <property type="match status" value="1"/>
</dbReference>
<gene>
    <name evidence="1" type="ORF">PAUR_b0003</name>
</gene>
<proteinExistence type="predicted"/>
<protein>
    <submittedName>
        <fullName evidence="1">Uncharacterized protein</fullName>
    </submittedName>
</protein>
<dbReference type="Gene3D" id="1.10.4060.10">
    <property type="entry name" value="BPP1347 like domain"/>
    <property type="match status" value="1"/>
</dbReference>
<sequence length="162" mass="18624">MVKESLKSETGFVLCNTDNTANKGAIFEGVYVEIVDFSQDESGYLLVDVYALSNVNITNVVEDSTQLCYGDMIFEKRSLWRSNLDSKRCHHIELATMLEETFKNHPHINSLYKEQAFDTPVWVASRWLELLPLENGQKEKIKTVTDFEQVVDFLHTVLIESK</sequence>
<organism evidence="1 2">
    <name type="scientific">Pseudoalteromonas aurantia 208</name>
    <dbReference type="NCBI Taxonomy" id="1314867"/>
    <lineage>
        <taxon>Bacteria</taxon>
        <taxon>Pseudomonadati</taxon>
        <taxon>Pseudomonadota</taxon>
        <taxon>Gammaproteobacteria</taxon>
        <taxon>Alteromonadales</taxon>
        <taxon>Pseudoalteromonadaceae</taxon>
        <taxon>Pseudoalteromonas</taxon>
    </lineage>
</organism>
<name>A0ABR9EI18_9GAMM</name>
<keyword evidence="2" id="KW-1185">Reference proteome</keyword>
<evidence type="ECO:0000313" key="2">
    <source>
        <dbReference type="Proteomes" id="UP000615755"/>
    </source>
</evidence>
<dbReference type="InterPro" id="IPR015947">
    <property type="entry name" value="PUA-like_sf"/>
</dbReference>